<feature type="transmembrane region" description="Helical" evidence="5">
    <location>
        <begin position="160"/>
        <end position="180"/>
    </location>
</feature>
<evidence type="ECO:0000256" key="3">
    <source>
        <dbReference type="ARBA" id="ARBA00022989"/>
    </source>
</evidence>
<dbReference type="EMBL" id="LBKL01000040">
    <property type="protein sequence ID" value="KLL41691.1"/>
    <property type="molecule type" value="Genomic_DNA"/>
</dbReference>
<reference evidence="7 10" key="2">
    <citation type="submission" date="2018-06" db="EMBL/GenBank/DDBJ databases">
        <authorList>
            <consortium name="Pathogen Informatics"/>
            <person name="Doyle S."/>
        </authorList>
    </citation>
    <scope>NUCLEOTIDE SEQUENCE [LARGE SCALE GENOMIC DNA]</scope>
    <source>
        <strain evidence="7 10">NCTC8181</strain>
    </source>
</reference>
<dbReference type="InterPro" id="IPR004695">
    <property type="entry name" value="SLAC1/Mae1/Ssu1/TehA"/>
</dbReference>
<keyword evidence="3 5" id="KW-1133">Transmembrane helix</keyword>
<feature type="transmembrane region" description="Helical" evidence="5">
    <location>
        <begin position="134"/>
        <end position="154"/>
    </location>
</feature>
<feature type="transmembrane region" description="Helical" evidence="5">
    <location>
        <begin position="64"/>
        <end position="87"/>
    </location>
</feature>
<dbReference type="InterPro" id="IPR052951">
    <property type="entry name" value="Tellurite_res_ion_channel"/>
</dbReference>
<dbReference type="Proteomes" id="UP000035346">
    <property type="component" value="Unassembled WGS sequence"/>
</dbReference>
<feature type="transmembrane region" description="Helical" evidence="5">
    <location>
        <begin position="31"/>
        <end position="52"/>
    </location>
</feature>
<dbReference type="EMBL" id="LR134265">
    <property type="protein sequence ID" value="VED65148.1"/>
    <property type="molecule type" value="Genomic_DNA"/>
</dbReference>
<dbReference type="Proteomes" id="UP000250200">
    <property type="component" value="Unassembled WGS sequence"/>
</dbReference>
<dbReference type="KEGG" id="sagg:EN73_06250"/>
<dbReference type="GO" id="GO:0046583">
    <property type="term" value="F:monoatomic cation efflux transmembrane transporter activity"/>
    <property type="evidence" value="ECO:0007669"/>
    <property type="project" value="TreeGrafter"/>
</dbReference>
<dbReference type="Proteomes" id="UP000268870">
    <property type="component" value="Chromosome"/>
</dbReference>
<reference evidence="8 11" key="3">
    <citation type="submission" date="2018-12" db="EMBL/GenBank/DDBJ databases">
        <authorList>
            <consortium name="Pathogen Informatics"/>
        </authorList>
    </citation>
    <scope>NUCLEOTIDE SEQUENCE [LARGE SCALE GENOMIC DNA]</scope>
    <source>
        <strain evidence="8 11">NCTC8184</strain>
    </source>
</reference>
<evidence type="ECO:0000313" key="7">
    <source>
        <dbReference type="EMBL" id="SQA19000.1"/>
    </source>
</evidence>
<dbReference type="Gene3D" id="1.50.10.150">
    <property type="entry name" value="Voltage-dependent anion channel"/>
    <property type="match status" value="1"/>
</dbReference>
<organism evidence="6 9">
    <name type="scientific">Streptococcus agalactiae</name>
    <dbReference type="NCBI Taxonomy" id="1311"/>
    <lineage>
        <taxon>Bacteria</taxon>
        <taxon>Bacillati</taxon>
        <taxon>Bacillota</taxon>
        <taxon>Bacilli</taxon>
        <taxon>Lactobacillales</taxon>
        <taxon>Streptococcaceae</taxon>
        <taxon>Streptococcus</taxon>
    </lineage>
</organism>
<dbReference type="PANTHER" id="PTHR37955">
    <property type="entry name" value="TELLURITE RESISTANCE PROTEIN TEHA"/>
    <property type="match status" value="1"/>
</dbReference>
<evidence type="ECO:0000313" key="11">
    <source>
        <dbReference type="Proteomes" id="UP000268870"/>
    </source>
</evidence>
<protein>
    <submittedName>
        <fullName evidence="6">Ethanolamine utilization protein EutK</fullName>
    </submittedName>
    <submittedName>
        <fullName evidence="7 8">Permease</fullName>
    </submittedName>
</protein>
<comment type="subcellular location">
    <subcellularLocation>
        <location evidence="1">Membrane</location>
        <topology evidence="1">Multi-pass membrane protein</topology>
    </subcellularLocation>
</comment>
<feature type="transmembrane region" description="Helical" evidence="5">
    <location>
        <begin position="7"/>
        <end position="25"/>
    </location>
</feature>
<dbReference type="AlphaFoldDB" id="A0A0H1VBG1"/>
<evidence type="ECO:0000256" key="5">
    <source>
        <dbReference type="SAM" id="Phobius"/>
    </source>
</evidence>
<gene>
    <name evidence="7" type="ORF">NCTC8181_02058</name>
    <name evidence="8" type="ORF">NCTC8184_01191</name>
    <name evidence="6" type="ORF">WA04_03365</name>
</gene>
<dbReference type="Pfam" id="PF03595">
    <property type="entry name" value="SLAC1"/>
    <property type="match status" value="1"/>
</dbReference>
<name>A0A0H1VBG1_STRAG</name>
<sequence>MKNWEKPPLVMAGLVLGLLALGNLLEGYGTYFRYCLGLVALVFWIFLIKGILKNKKESRKELSNPLIASVFTTFFMAGMILSTYILLFRSLGIWVAVLSKGVWWLSFIALIIHMAIFSWKYLRHFSMANLFPSWSVLYVGIGVASLTAPISGQFTIGKIVFWYGFIATLVLLPFLFIKAYKIGLPSAVKPNITTICAPMSLITAGYVNSFVSPNRGLLLLLIVMAQFLYFFILFQVPKLLIGDFTPGFSAFTFPLVISATSLKLSIQHLSLPVDIQGLVHFEIGTTTLIVMIVMVRYIFFLRRTI</sequence>
<keyword evidence="4 5" id="KW-0472">Membrane</keyword>
<evidence type="ECO:0000313" key="8">
    <source>
        <dbReference type="EMBL" id="VED65148.1"/>
    </source>
</evidence>
<reference evidence="6 9" key="1">
    <citation type="journal article" date="2015" name="PLoS ONE">
        <title>Genomic analysis reveals the molecular basis for capsule loss in the group B streptococcus population.</title>
        <authorList>
            <consortium name="DEVANI Consortium"/>
            <person name="Rosini R."/>
            <person name="Campisi E."/>
            <person name="De Chiara M."/>
            <person name="Tettelin H."/>
            <person name="Rinaudo D."/>
            <person name="Toniolo C."/>
            <person name="Metruccio M."/>
            <person name="Guidotti S."/>
            <person name="Sorensen U.B."/>
            <person name="Kilian M."/>
            <person name="Ramirez M."/>
            <person name="Janulczyk R."/>
            <person name="Donati C."/>
            <person name="Grandi G."/>
            <person name="Margarit I."/>
        </authorList>
    </citation>
    <scope>NUCLEOTIDE SEQUENCE [LARGE SCALE GENOMIC DNA]</scope>
    <source>
        <strain evidence="6 9">DK-B-USS-215</strain>
    </source>
</reference>
<feature type="transmembrane region" description="Helical" evidence="5">
    <location>
        <begin position="217"/>
        <end position="236"/>
    </location>
</feature>
<proteinExistence type="predicted"/>
<feature type="transmembrane region" description="Helical" evidence="5">
    <location>
        <begin position="102"/>
        <end position="122"/>
    </location>
</feature>
<evidence type="ECO:0000256" key="2">
    <source>
        <dbReference type="ARBA" id="ARBA00022692"/>
    </source>
</evidence>
<dbReference type="PANTHER" id="PTHR37955:SF1">
    <property type="entry name" value="DEP DOMAIN-CONTAINING PROTEIN"/>
    <property type="match status" value="1"/>
</dbReference>
<dbReference type="InterPro" id="IPR038665">
    <property type="entry name" value="Voltage-dep_anion_channel_sf"/>
</dbReference>
<keyword evidence="2 5" id="KW-0812">Transmembrane</keyword>
<evidence type="ECO:0000256" key="4">
    <source>
        <dbReference type="ARBA" id="ARBA00023136"/>
    </source>
</evidence>
<evidence type="ECO:0000313" key="10">
    <source>
        <dbReference type="Proteomes" id="UP000250200"/>
    </source>
</evidence>
<dbReference type="CDD" id="cd09325">
    <property type="entry name" value="TDT_C4-dicarb_trans"/>
    <property type="match status" value="1"/>
</dbReference>
<accession>A0A0H1VBG1</accession>
<dbReference type="GO" id="GO:0005886">
    <property type="term" value="C:plasma membrane"/>
    <property type="evidence" value="ECO:0007669"/>
    <property type="project" value="TreeGrafter"/>
</dbReference>
<feature type="transmembrane region" description="Helical" evidence="5">
    <location>
        <begin position="278"/>
        <end position="299"/>
    </location>
</feature>
<dbReference type="RefSeq" id="WP_000800361.1">
    <property type="nucleotide sequence ID" value="NZ_CAACXY010000016.1"/>
</dbReference>
<evidence type="ECO:0000313" key="9">
    <source>
        <dbReference type="Proteomes" id="UP000035346"/>
    </source>
</evidence>
<evidence type="ECO:0000313" key="6">
    <source>
        <dbReference type="EMBL" id="KLL41691.1"/>
    </source>
</evidence>
<dbReference type="EMBL" id="UAVB01000001">
    <property type="protein sequence ID" value="SQA19000.1"/>
    <property type="molecule type" value="Genomic_DNA"/>
</dbReference>
<feature type="transmembrane region" description="Helical" evidence="5">
    <location>
        <begin position="192"/>
        <end position="211"/>
    </location>
</feature>
<evidence type="ECO:0000256" key="1">
    <source>
        <dbReference type="ARBA" id="ARBA00004141"/>
    </source>
</evidence>